<evidence type="ECO:0008006" key="5">
    <source>
        <dbReference type="Google" id="ProtNLM"/>
    </source>
</evidence>
<comment type="caution">
    <text evidence="3">The sequence shown here is derived from an EMBL/GenBank/DDBJ whole genome shotgun (WGS) entry which is preliminary data.</text>
</comment>
<proteinExistence type="predicted"/>
<feature type="compositionally biased region" description="Polar residues" evidence="1">
    <location>
        <begin position="23"/>
        <end position="37"/>
    </location>
</feature>
<feature type="compositionally biased region" description="Pro residues" evidence="1">
    <location>
        <begin position="43"/>
        <end position="57"/>
    </location>
</feature>
<dbReference type="Proteomes" id="UP000778951">
    <property type="component" value="Unassembled WGS sequence"/>
</dbReference>
<dbReference type="RefSeq" id="WP_167694682.1">
    <property type="nucleotide sequence ID" value="NZ_CP118181.1"/>
</dbReference>
<dbReference type="AlphaFoldDB" id="A0A968GGJ3"/>
<protein>
    <recommendedName>
        <fullName evidence="5">Lipoprotein</fullName>
    </recommendedName>
</protein>
<sequence>MFNKKRVTLLLLLCVATIVSCKPSASKSNPSGNNQTIDKPAPDPDPTPDPDPLPPPPVSDIDVVVTYPFLPKDAMDSVTEETKISLRYVLVPEAKLDAFRANPNQFVSILNKWVGEKRLGSYNYLKHNEVQEFFFLNPHLHDFRLNFTDRNAPTMSYSEEGIPTVTNELIKRIGYTKSFSEAWSLQDDDVSSLNETFPDLAVKAGEKFYLLLAIAISRISPQSTFLSYYMHPINLDNLEKFVYTMA</sequence>
<evidence type="ECO:0000313" key="4">
    <source>
        <dbReference type="Proteomes" id="UP000778951"/>
    </source>
</evidence>
<reference evidence="3" key="1">
    <citation type="submission" date="2020-03" db="EMBL/GenBank/DDBJ databases">
        <title>Spirochaetal bacteria isolated from arthropods constitute a novel genus Entomospira genus novum within the order Spirochaetales.</title>
        <authorList>
            <person name="Grana-Miraglia L."/>
            <person name="Sikutova S."/>
            <person name="Fingerle V."/>
            <person name="Sing A."/>
            <person name="Castillo-Ramirez S."/>
            <person name="Margos G."/>
            <person name="Rudolf I."/>
        </authorList>
    </citation>
    <scope>NUCLEOTIDE SEQUENCE</scope>
    <source>
        <strain evidence="3">BR149</strain>
    </source>
</reference>
<accession>A0A968GGJ3</accession>
<organism evidence="3 4">
    <name type="scientific">Entomospira culicis</name>
    <dbReference type="NCBI Taxonomy" id="2719989"/>
    <lineage>
        <taxon>Bacteria</taxon>
        <taxon>Pseudomonadati</taxon>
        <taxon>Spirochaetota</taxon>
        <taxon>Spirochaetia</taxon>
        <taxon>Spirochaetales</taxon>
        <taxon>Spirochaetaceae</taxon>
        <taxon>Entomospira</taxon>
    </lineage>
</organism>
<keyword evidence="4" id="KW-1185">Reference proteome</keyword>
<keyword evidence="2" id="KW-0732">Signal</keyword>
<evidence type="ECO:0000256" key="2">
    <source>
        <dbReference type="SAM" id="SignalP"/>
    </source>
</evidence>
<name>A0A968GGJ3_9SPIO</name>
<feature type="chain" id="PRO_5037075418" description="Lipoprotein" evidence="2">
    <location>
        <begin position="22"/>
        <end position="246"/>
    </location>
</feature>
<gene>
    <name evidence="3" type="ORF">HCT48_00020</name>
</gene>
<evidence type="ECO:0000313" key="3">
    <source>
        <dbReference type="EMBL" id="NIZ68609.1"/>
    </source>
</evidence>
<feature type="region of interest" description="Disordered" evidence="1">
    <location>
        <begin position="23"/>
        <end position="57"/>
    </location>
</feature>
<feature type="signal peptide" evidence="2">
    <location>
        <begin position="1"/>
        <end position="21"/>
    </location>
</feature>
<dbReference type="PROSITE" id="PS51257">
    <property type="entry name" value="PROKAR_LIPOPROTEIN"/>
    <property type="match status" value="1"/>
</dbReference>
<evidence type="ECO:0000256" key="1">
    <source>
        <dbReference type="SAM" id="MobiDB-lite"/>
    </source>
</evidence>
<dbReference type="EMBL" id="JAATLM010000001">
    <property type="protein sequence ID" value="NIZ68609.1"/>
    <property type="molecule type" value="Genomic_DNA"/>
</dbReference>